<dbReference type="InterPro" id="IPR013222">
    <property type="entry name" value="Glyco_hyd_98_carb-bd"/>
</dbReference>
<dbReference type="SMART" id="SM00776">
    <property type="entry name" value="NPCBM"/>
    <property type="match status" value="1"/>
</dbReference>
<reference evidence="3" key="2">
    <citation type="submission" date="2020-09" db="EMBL/GenBank/DDBJ databases">
        <authorList>
            <person name="Sun Q."/>
            <person name="Ohkuma M."/>
        </authorList>
    </citation>
    <scope>NUCLEOTIDE SEQUENCE</scope>
    <source>
        <strain evidence="3">JCM 31311</strain>
    </source>
</reference>
<dbReference type="SUPFAM" id="SSF49785">
    <property type="entry name" value="Galactose-binding domain-like"/>
    <property type="match status" value="1"/>
</dbReference>
<dbReference type="AlphaFoldDB" id="A0A918C4P0"/>
<dbReference type="EMBL" id="BMQL01000008">
    <property type="protein sequence ID" value="GGR06607.1"/>
    <property type="molecule type" value="Genomic_DNA"/>
</dbReference>
<proteinExistence type="predicted"/>
<dbReference type="SMART" id="SM00710">
    <property type="entry name" value="PbH1"/>
    <property type="match status" value="5"/>
</dbReference>
<feature type="domain" description="Glycosyl hydrolase family 98 putative carbohydrate-binding module" evidence="2">
    <location>
        <begin position="77"/>
        <end position="222"/>
    </location>
</feature>
<feature type="chain" id="PRO_5037863262" description="Glycosyl hydrolase family 98 putative carbohydrate-binding module domain-containing protein" evidence="1">
    <location>
        <begin position="30"/>
        <end position="613"/>
    </location>
</feature>
<evidence type="ECO:0000313" key="3">
    <source>
        <dbReference type="EMBL" id="GGR06607.1"/>
    </source>
</evidence>
<feature type="signal peptide" evidence="1">
    <location>
        <begin position="1"/>
        <end position="29"/>
    </location>
</feature>
<dbReference type="SUPFAM" id="SSF51126">
    <property type="entry name" value="Pectin lyase-like"/>
    <property type="match status" value="1"/>
</dbReference>
<gene>
    <name evidence="3" type="ORF">GCM10008957_19260</name>
</gene>
<keyword evidence="4" id="KW-1185">Reference proteome</keyword>
<dbReference type="InterPro" id="IPR011050">
    <property type="entry name" value="Pectin_lyase_fold/virulence"/>
</dbReference>
<evidence type="ECO:0000256" key="1">
    <source>
        <dbReference type="SAM" id="SignalP"/>
    </source>
</evidence>
<reference evidence="3" key="1">
    <citation type="journal article" date="2014" name="Int. J. Syst. Evol. Microbiol.">
        <title>Complete genome sequence of Corynebacterium casei LMG S-19264T (=DSM 44701T), isolated from a smear-ripened cheese.</title>
        <authorList>
            <consortium name="US DOE Joint Genome Institute (JGI-PGF)"/>
            <person name="Walter F."/>
            <person name="Albersmeier A."/>
            <person name="Kalinowski J."/>
            <person name="Ruckert C."/>
        </authorList>
    </citation>
    <scope>NUCLEOTIDE SEQUENCE</scope>
    <source>
        <strain evidence="3">JCM 31311</strain>
    </source>
</reference>
<accession>A0A918C4P0</accession>
<dbReference type="PROSITE" id="PS51257">
    <property type="entry name" value="PROKAR_LIPOPROTEIN"/>
    <property type="match status" value="1"/>
</dbReference>
<dbReference type="Gene3D" id="2.60.120.1060">
    <property type="entry name" value="NPCBM/NEW2 domain"/>
    <property type="match status" value="1"/>
</dbReference>
<protein>
    <recommendedName>
        <fullName evidence="2">Glycosyl hydrolase family 98 putative carbohydrate-binding module domain-containing protein</fullName>
    </recommendedName>
</protein>
<dbReference type="InterPro" id="IPR008979">
    <property type="entry name" value="Galactose-bd-like_sf"/>
</dbReference>
<keyword evidence="1" id="KW-0732">Signal</keyword>
<dbReference type="InterPro" id="IPR006626">
    <property type="entry name" value="PbH1"/>
</dbReference>
<dbReference type="Pfam" id="PF08305">
    <property type="entry name" value="NPCBM"/>
    <property type="match status" value="1"/>
</dbReference>
<dbReference type="Proteomes" id="UP000603865">
    <property type="component" value="Unassembled WGS sequence"/>
</dbReference>
<evidence type="ECO:0000313" key="4">
    <source>
        <dbReference type="Proteomes" id="UP000603865"/>
    </source>
</evidence>
<evidence type="ECO:0000259" key="2">
    <source>
        <dbReference type="SMART" id="SM00776"/>
    </source>
</evidence>
<organism evidence="3 4">
    <name type="scientific">Deinococcus ruber</name>
    <dbReference type="NCBI Taxonomy" id="1848197"/>
    <lineage>
        <taxon>Bacteria</taxon>
        <taxon>Thermotogati</taxon>
        <taxon>Deinococcota</taxon>
        <taxon>Deinococci</taxon>
        <taxon>Deinococcales</taxon>
        <taxon>Deinococcaceae</taxon>
        <taxon>Deinococcus</taxon>
    </lineage>
</organism>
<sequence>MTRSLSFVSKFARFNTVSLGLLTLTLSLAACGSQAPATPSTSTGAASTDSNTVDFGYDGQDHSWTAPDTSLSALALGAGSNTLSYENWTAASNGWGPIEKDMSVGGNAAGDGKTLTLAGKTYAHGFGAHANSSMTFNLGAQCASFTSDIGVDDEVGDRGSVVFQVYGDGSKLYDSGVMTGASATKTLTVSVAGVKELKLVVTDSGNGNANDHADWASPTLLNCTAGSTPVTPPVTSPAPPSGNIQYSGPIVITKGGTYSGNWESTINKAAVLIQTSEPVTIINSNIRSRGNLISGFNYNLTVLNTRGYALNPNVAGKSAGRAVNAEELLNLDVENSYFEGTTGIYARQFKGNSSAGQTIKILRNQFRNTDGRQSDGNGGYLAKWDVVQAVLFNNVQRVPNVEIAWNEIMNEPGKSRTEENINFYVSSGTPGSPMRIHDNYIQGAYNLDPVNDSNYPGGGILLGDGLVTDPLNSGFTRVYNNQVVGTTNHGIAIDGGTDNQVYNNRLISSGRLPNGQRIAAANVGVYVWDLNGGSKLATPTFGNNRMADNVIGWTRVAANGTTSNNASWLPDCGLRGTVCSNNQDIGTMTLSNEQQEYQSWQAKLSSSNVKVGP</sequence>
<dbReference type="InterPro" id="IPR038637">
    <property type="entry name" value="NPCBM_sf"/>
</dbReference>
<dbReference type="RefSeq" id="WP_189089761.1">
    <property type="nucleotide sequence ID" value="NZ_BMQL01000008.1"/>
</dbReference>
<name>A0A918C4P0_9DEIO</name>
<comment type="caution">
    <text evidence="3">The sequence shown here is derived from an EMBL/GenBank/DDBJ whole genome shotgun (WGS) entry which is preliminary data.</text>
</comment>